<feature type="domain" description="RRM" evidence="8">
    <location>
        <begin position="274"/>
        <end position="353"/>
    </location>
</feature>
<evidence type="ECO:0000313" key="9">
    <source>
        <dbReference type="EMBL" id="KAF0307124.1"/>
    </source>
</evidence>
<feature type="compositionally biased region" description="Acidic residues" evidence="7">
    <location>
        <begin position="151"/>
        <end position="162"/>
    </location>
</feature>
<dbReference type="InterPro" id="IPR035979">
    <property type="entry name" value="RBD_domain_sf"/>
</dbReference>
<evidence type="ECO:0000256" key="7">
    <source>
        <dbReference type="SAM" id="MobiDB-lite"/>
    </source>
</evidence>
<dbReference type="SMART" id="SM00360">
    <property type="entry name" value="RRM"/>
    <property type="match status" value="2"/>
</dbReference>
<evidence type="ECO:0000256" key="6">
    <source>
        <dbReference type="PROSITE-ProRule" id="PRU00176"/>
    </source>
</evidence>
<dbReference type="AlphaFoldDB" id="A0A6A4WTG4"/>
<dbReference type="InterPro" id="IPR050374">
    <property type="entry name" value="RRT5_SRSF_SR"/>
</dbReference>
<evidence type="ECO:0000256" key="2">
    <source>
        <dbReference type="ARBA" id="ARBA00022664"/>
    </source>
</evidence>
<protein>
    <recommendedName>
        <fullName evidence="8">RRM domain-containing protein</fullName>
    </recommendedName>
</protein>
<keyword evidence="3" id="KW-0677">Repeat</keyword>
<reference evidence="9 10" key="1">
    <citation type="submission" date="2019-07" db="EMBL/GenBank/DDBJ databases">
        <title>Draft genome assembly of a fouling barnacle, Amphibalanus amphitrite (Darwin, 1854): The first reference genome for Thecostraca.</title>
        <authorList>
            <person name="Kim W."/>
        </authorList>
    </citation>
    <scope>NUCLEOTIDE SEQUENCE [LARGE SCALE GENOMIC DNA]</scope>
    <source>
        <strain evidence="9">SNU_AA5</strain>
        <tissue evidence="9">Soma without cirri and trophi</tissue>
    </source>
</reference>
<dbReference type="CDD" id="cd00590">
    <property type="entry name" value="RRM_SF"/>
    <property type="match status" value="1"/>
</dbReference>
<dbReference type="GO" id="GO:0005737">
    <property type="term" value="C:cytoplasm"/>
    <property type="evidence" value="ECO:0007669"/>
    <property type="project" value="TreeGrafter"/>
</dbReference>
<keyword evidence="2" id="KW-0507">mRNA processing</keyword>
<keyword evidence="10" id="KW-1185">Reference proteome</keyword>
<dbReference type="InterPro" id="IPR000504">
    <property type="entry name" value="RRM_dom"/>
</dbReference>
<dbReference type="Proteomes" id="UP000440578">
    <property type="component" value="Unassembled WGS sequence"/>
</dbReference>
<proteinExistence type="predicted"/>
<evidence type="ECO:0000256" key="3">
    <source>
        <dbReference type="ARBA" id="ARBA00022737"/>
    </source>
</evidence>
<dbReference type="PROSITE" id="PS50102">
    <property type="entry name" value="RRM"/>
    <property type="match status" value="2"/>
</dbReference>
<dbReference type="EMBL" id="VIIS01000601">
    <property type="protein sequence ID" value="KAF0307124.1"/>
    <property type="molecule type" value="Genomic_DNA"/>
</dbReference>
<evidence type="ECO:0000313" key="10">
    <source>
        <dbReference type="Proteomes" id="UP000440578"/>
    </source>
</evidence>
<dbReference type="InterPro" id="IPR012677">
    <property type="entry name" value="Nucleotide-bd_a/b_plait_sf"/>
</dbReference>
<feature type="compositionally biased region" description="Basic and acidic residues" evidence="7">
    <location>
        <begin position="216"/>
        <end position="238"/>
    </location>
</feature>
<dbReference type="Gene3D" id="3.30.70.330">
    <property type="match status" value="2"/>
</dbReference>
<evidence type="ECO:0000259" key="8">
    <source>
        <dbReference type="PROSITE" id="PS50102"/>
    </source>
</evidence>
<evidence type="ECO:0000256" key="5">
    <source>
        <dbReference type="ARBA" id="ARBA00023242"/>
    </source>
</evidence>
<evidence type="ECO:0000256" key="1">
    <source>
        <dbReference type="ARBA" id="ARBA00004123"/>
    </source>
</evidence>
<accession>A0A6A4WTG4</accession>
<dbReference type="PANTHER" id="PTHR23003:SF62">
    <property type="entry name" value="SERINE_ARGININE (SR)-TYPE SHUTTLING MRNA BINDING PROTEIN NPL3"/>
    <property type="match status" value="1"/>
</dbReference>
<dbReference type="SUPFAM" id="SSF54928">
    <property type="entry name" value="RNA-binding domain, RBD"/>
    <property type="match status" value="1"/>
</dbReference>
<keyword evidence="5" id="KW-0539">Nucleus</keyword>
<feature type="region of interest" description="Disordered" evidence="7">
    <location>
        <begin position="216"/>
        <end position="261"/>
    </location>
</feature>
<name>A0A6A4WTG4_AMPAM</name>
<dbReference type="GO" id="GO:0005634">
    <property type="term" value="C:nucleus"/>
    <property type="evidence" value="ECO:0007669"/>
    <property type="project" value="UniProtKB-SubCell"/>
</dbReference>
<feature type="compositionally biased region" description="Low complexity" evidence="7">
    <location>
        <begin position="241"/>
        <end position="261"/>
    </location>
</feature>
<organism evidence="9 10">
    <name type="scientific">Amphibalanus amphitrite</name>
    <name type="common">Striped barnacle</name>
    <name type="synonym">Balanus amphitrite</name>
    <dbReference type="NCBI Taxonomy" id="1232801"/>
    <lineage>
        <taxon>Eukaryota</taxon>
        <taxon>Metazoa</taxon>
        <taxon>Ecdysozoa</taxon>
        <taxon>Arthropoda</taxon>
        <taxon>Crustacea</taxon>
        <taxon>Multicrustacea</taxon>
        <taxon>Cirripedia</taxon>
        <taxon>Thoracica</taxon>
        <taxon>Thoracicalcarea</taxon>
        <taxon>Balanomorpha</taxon>
        <taxon>Balanoidea</taxon>
        <taxon>Balanidae</taxon>
        <taxon>Amphibalaninae</taxon>
        <taxon>Amphibalanus</taxon>
    </lineage>
</organism>
<keyword evidence="4 6" id="KW-0694">RNA-binding</keyword>
<sequence length="353" mass="38815">MLAAAPRGDMHASRRLQTGVRGRLGGARRLGVSPLLRHSPVRAPPPGEDGAGAGALELSLAGGGPHEVYLGNWPEQLHELEIAALFHKYSIYPKHIHLHRKHMFESYAFVELACAEDVARAIDQLHGGKVLGHQIVVCRSRGSRRPRPELDGGEGDQYECESTEFKSPPSSPPPRKRCSSIPPLVLPLPEQEVRRQFSDRDEDLYGAPLRPKRVCTREGGWRADRPDGSVDSAPHDQTPDSSSGGPQSARSSATNTSASAADSDMIRHRLHQPVDVLVANFPANSADLELMDLFGRYKPLRVRIMVNDPGMEPGAFTYAYVTVWNTMVADSAVLELDGRLYRGRHLVVEVRRS</sequence>
<feature type="domain" description="RRM" evidence="8">
    <location>
        <begin position="66"/>
        <end position="142"/>
    </location>
</feature>
<gene>
    <name evidence="9" type="ORF">FJT64_021474</name>
</gene>
<evidence type="ECO:0000256" key="4">
    <source>
        <dbReference type="ARBA" id="ARBA00022884"/>
    </source>
</evidence>
<comment type="caution">
    <text evidence="9">The sequence shown here is derived from an EMBL/GenBank/DDBJ whole genome shotgun (WGS) entry which is preliminary data.</text>
</comment>
<comment type="subcellular location">
    <subcellularLocation>
        <location evidence="1">Nucleus</location>
    </subcellularLocation>
</comment>
<feature type="region of interest" description="Disordered" evidence="7">
    <location>
        <begin position="143"/>
        <end position="183"/>
    </location>
</feature>
<dbReference type="GO" id="GO:0003729">
    <property type="term" value="F:mRNA binding"/>
    <property type="evidence" value="ECO:0007669"/>
    <property type="project" value="TreeGrafter"/>
</dbReference>
<dbReference type="GO" id="GO:0006397">
    <property type="term" value="P:mRNA processing"/>
    <property type="evidence" value="ECO:0007669"/>
    <property type="project" value="UniProtKB-KW"/>
</dbReference>
<dbReference type="Pfam" id="PF00076">
    <property type="entry name" value="RRM_1"/>
    <property type="match status" value="1"/>
</dbReference>
<dbReference type="PANTHER" id="PTHR23003">
    <property type="entry name" value="RNA RECOGNITION MOTIF RRM DOMAIN CONTAINING PROTEIN"/>
    <property type="match status" value="1"/>
</dbReference>